<dbReference type="SUPFAM" id="SSF54593">
    <property type="entry name" value="Glyoxalase/Bleomycin resistance protein/Dihydroxybiphenyl dioxygenase"/>
    <property type="match status" value="1"/>
</dbReference>
<gene>
    <name evidence="2" type="ORF">B1B_19348</name>
</gene>
<feature type="domain" description="VOC" evidence="1">
    <location>
        <begin position="11"/>
        <end position="132"/>
    </location>
</feature>
<dbReference type="AlphaFoldDB" id="T0ZAT8"/>
<keyword evidence="2" id="KW-0223">Dioxygenase</keyword>
<dbReference type="InterPro" id="IPR037523">
    <property type="entry name" value="VOC_core"/>
</dbReference>
<dbReference type="PROSITE" id="PS51819">
    <property type="entry name" value="VOC"/>
    <property type="match status" value="1"/>
</dbReference>
<feature type="non-terminal residue" evidence="2">
    <location>
        <position position="1"/>
    </location>
</feature>
<dbReference type="PANTHER" id="PTHR21366">
    <property type="entry name" value="GLYOXALASE FAMILY PROTEIN"/>
    <property type="match status" value="1"/>
</dbReference>
<accession>T0ZAT8</accession>
<dbReference type="Gene3D" id="3.10.180.10">
    <property type="entry name" value="2,3-Dihydroxybiphenyl 1,2-Dioxygenase, domain 1"/>
    <property type="match status" value="1"/>
</dbReference>
<evidence type="ECO:0000313" key="2">
    <source>
        <dbReference type="EMBL" id="EQD26985.1"/>
    </source>
</evidence>
<sequence>ASRRRPRIRVEFVYAGLRVSDLARSLRFYRRLGFRVHRRGTMGHGGRWIHLAFPGASQRLELNYYPPGNPYFEASTVGTQFDHLGFRVSNVEAWEAELRRRRFPIVARIREPHENLVYTADPDGNWIEFFGPVAA</sequence>
<dbReference type="InterPro" id="IPR004360">
    <property type="entry name" value="Glyas_Fos-R_dOase_dom"/>
</dbReference>
<evidence type="ECO:0000259" key="1">
    <source>
        <dbReference type="PROSITE" id="PS51819"/>
    </source>
</evidence>
<dbReference type="InterPro" id="IPR029068">
    <property type="entry name" value="Glyas_Bleomycin-R_OHBP_Dase"/>
</dbReference>
<keyword evidence="2" id="KW-0560">Oxidoreductase</keyword>
<keyword evidence="2" id="KW-0456">Lyase</keyword>
<organism evidence="2">
    <name type="scientific">mine drainage metagenome</name>
    <dbReference type="NCBI Taxonomy" id="410659"/>
    <lineage>
        <taxon>unclassified sequences</taxon>
        <taxon>metagenomes</taxon>
        <taxon>ecological metagenomes</taxon>
    </lineage>
</organism>
<name>T0ZAT8_9ZZZZ</name>
<reference evidence="2" key="1">
    <citation type="submission" date="2013-08" db="EMBL/GenBank/DDBJ databases">
        <authorList>
            <person name="Mendez C."/>
            <person name="Richter M."/>
            <person name="Ferrer M."/>
            <person name="Sanchez J."/>
        </authorList>
    </citation>
    <scope>NUCLEOTIDE SEQUENCE</scope>
</reference>
<dbReference type="CDD" id="cd06587">
    <property type="entry name" value="VOC"/>
    <property type="match status" value="1"/>
</dbReference>
<comment type="caution">
    <text evidence="2">The sequence shown here is derived from an EMBL/GenBank/DDBJ whole genome shotgun (WGS) entry which is preliminary data.</text>
</comment>
<protein>
    <submittedName>
        <fullName evidence="2">Glyoxalase/bleomycin resistance protein/dioxygenase domain protein</fullName>
        <ecNumber evidence="2">4.4.1.5</ecNumber>
    </submittedName>
</protein>
<dbReference type="EC" id="4.4.1.5" evidence="2"/>
<reference evidence="2" key="2">
    <citation type="journal article" date="2014" name="ISME J.">
        <title>Microbial stratification in low pH oxic and suboxic macroscopic growths along an acid mine drainage.</title>
        <authorList>
            <person name="Mendez-Garcia C."/>
            <person name="Mesa V."/>
            <person name="Sprenger R.R."/>
            <person name="Richter M."/>
            <person name="Diez M.S."/>
            <person name="Solano J."/>
            <person name="Bargiela R."/>
            <person name="Golyshina O.V."/>
            <person name="Manteca A."/>
            <person name="Ramos J.L."/>
            <person name="Gallego J.R."/>
            <person name="Llorente I."/>
            <person name="Martins Dos Santos V.A."/>
            <person name="Jensen O.N."/>
            <person name="Pelaez A.I."/>
            <person name="Sanchez J."/>
            <person name="Ferrer M."/>
        </authorList>
    </citation>
    <scope>NUCLEOTIDE SEQUENCE</scope>
</reference>
<proteinExistence type="predicted"/>
<dbReference type="Pfam" id="PF00903">
    <property type="entry name" value="Glyoxalase"/>
    <property type="match status" value="1"/>
</dbReference>
<dbReference type="GO" id="GO:0051213">
    <property type="term" value="F:dioxygenase activity"/>
    <property type="evidence" value="ECO:0007669"/>
    <property type="project" value="UniProtKB-KW"/>
</dbReference>
<dbReference type="InterPro" id="IPR050383">
    <property type="entry name" value="GlyoxalaseI/FosfomycinResist"/>
</dbReference>
<dbReference type="GO" id="GO:0004462">
    <property type="term" value="F:lactoylglutathione lyase activity"/>
    <property type="evidence" value="ECO:0007669"/>
    <property type="project" value="UniProtKB-EC"/>
</dbReference>
<dbReference type="EMBL" id="AUZY01013005">
    <property type="protein sequence ID" value="EQD26985.1"/>
    <property type="molecule type" value="Genomic_DNA"/>
</dbReference>